<evidence type="ECO:0000256" key="1">
    <source>
        <dbReference type="ARBA" id="ARBA00022807"/>
    </source>
</evidence>
<dbReference type="SUPFAM" id="SSF54001">
    <property type="entry name" value="Cysteine proteinases"/>
    <property type="match status" value="1"/>
</dbReference>
<dbReference type="Gene3D" id="3.40.395.10">
    <property type="entry name" value="Adenoviral Proteinase, Chain A"/>
    <property type="match status" value="1"/>
</dbReference>
<sequence length="221" mass="25551">MGAPYAEPSFLECPTPQQSNGYDCGLYVIDIARAICQWYTSNYKPKEDNWFSAVEEHITVSLELNMQIELLNWVIDQAGLAARQIHQLECPDEKVPMRLLKRLSDHRWNRTQLIRRSVFRKTNSKQVADQETPREHLALPIIEALWLYPCARQQKLSELFCLLYYVISEEYYAAIWNSANVQKREKQGSEYDGGGAYHPLRGPTHLPIDVDQPVADLITLN</sequence>
<dbReference type="AlphaFoldDB" id="A0A834HLX0"/>
<keyword evidence="1" id="KW-0645">Protease</keyword>
<accession>A0A834HLX0</accession>
<dbReference type="InterPro" id="IPR038765">
    <property type="entry name" value="Papain-like_cys_pep_sf"/>
</dbReference>
<reference evidence="2" key="1">
    <citation type="submission" date="2019-11" db="EMBL/GenBank/DDBJ databases">
        <authorList>
            <person name="Liu Y."/>
            <person name="Hou J."/>
            <person name="Li T.-Q."/>
            <person name="Guan C.-H."/>
            <person name="Wu X."/>
            <person name="Wu H.-Z."/>
            <person name="Ling F."/>
            <person name="Zhang R."/>
            <person name="Shi X.-G."/>
            <person name="Ren J.-P."/>
            <person name="Chen E.-F."/>
            <person name="Sun J.-M."/>
        </authorList>
    </citation>
    <scope>NUCLEOTIDE SEQUENCE</scope>
    <source>
        <strain evidence="2">Adult_tree_wgs_1</strain>
        <tissue evidence="2">Leaves</tissue>
    </source>
</reference>
<name>A0A834HLX0_RHOSS</name>
<evidence type="ECO:0000313" key="2">
    <source>
        <dbReference type="EMBL" id="KAF7154520.1"/>
    </source>
</evidence>
<organism evidence="2 3">
    <name type="scientific">Rhododendron simsii</name>
    <name type="common">Sims's rhododendron</name>
    <dbReference type="NCBI Taxonomy" id="118357"/>
    <lineage>
        <taxon>Eukaryota</taxon>
        <taxon>Viridiplantae</taxon>
        <taxon>Streptophyta</taxon>
        <taxon>Embryophyta</taxon>
        <taxon>Tracheophyta</taxon>
        <taxon>Spermatophyta</taxon>
        <taxon>Magnoliopsida</taxon>
        <taxon>eudicotyledons</taxon>
        <taxon>Gunneridae</taxon>
        <taxon>Pentapetalae</taxon>
        <taxon>asterids</taxon>
        <taxon>Ericales</taxon>
        <taxon>Ericaceae</taxon>
        <taxon>Ericoideae</taxon>
        <taxon>Rhodoreae</taxon>
        <taxon>Rhododendron</taxon>
    </lineage>
</organism>
<dbReference type="EMBL" id="WJXA01000001">
    <property type="protein sequence ID" value="KAF7154520.1"/>
    <property type="molecule type" value="Genomic_DNA"/>
</dbReference>
<proteinExistence type="predicted"/>
<dbReference type="InterPro" id="IPR044613">
    <property type="entry name" value="Nep1/2-like"/>
</dbReference>
<dbReference type="Proteomes" id="UP000626092">
    <property type="component" value="Unassembled WGS sequence"/>
</dbReference>
<keyword evidence="1" id="KW-0378">Hydrolase</keyword>
<protein>
    <recommendedName>
        <fullName evidence="4">Ubiquitin-like protease family profile domain-containing protein</fullName>
    </recommendedName>
</protein>
<dbReference type="GO" id="GO:0019784">
    <property type="term" value="F:deNEDDylase activity"/>
    <property type="evidence" value="ECO:0007669"/>
    <property type="project" value="InterPro"/>
</dbReference>
<dbReference type="PANTHER" id="PTHR46468:SF1">
    <property type="entry name" value="SENTRIN-SPECIFIC PROTEASE 8"/>
    <property type="match status" value="1"/>
</dbReference>
<keyword evidence="3" id="KW-1185">Reference proteome</keyword>
<dbReference type="GO" id="GO:0000338">
    <property type="term" value="P:protein deneddylation"/>
    <property type="evidence" value="ECO:0007669"/>
    <property type="project" value="TreeGrafter"/>
</dbReference>
<dbReference type="OrthoDB" id="5065855at2759"/>
<comment type="caution">
    <text evidence="2">The sequence shown here is derived from an EMBL/GenBank/DDBJ whole genome shotgun (WGS) entry which is preliminary data.</text>
</comment>
<evidence type="ECO:0000313" key="3">
    <source>
        <dbReference type="Proteomes" id="UP000626092"/>
    </source>
</evidence>
<evidence type="ECO:0008006" key="4">
    <source>
        <dbReference type="Google" id="ProtNLM"/>
    </source>
</evidence>
<dbReference type="GO" id="GO:0008234">
    <property type="term" value="F:cysteine-type peptidase activity"/>
    <property type="evidence" value="ECO:0007669"/>
    <property type="project" value="UniProtKB-KW"/>
</dbReference>
<dbReference type="PANTHER" id="PTHR46468">
    <property type="entry name" value="SENTRIN-SPECIFIC PROTEASE 8"/>
    <property type="match status" value="1"/>
</dbReference>
<keyword evidence="1" id="KW-0788">Thiol protease</keyword>
<gene>
    <name evidence="2" type="ORF">RHSIM_Rhsim01G0258900</name>
</gene>